<evidence type="ECO:0000313" key="1">
    <source>
        <dbReference type="EMBL" id="KAL3384450.1"/>
    </source>
</evidence>
<gene>
    <name evidence="1" type="ORF">TKK_019843</name>
</gene>
<keyword evidence="2" id="KW-1185">Reference proteome</keyword>
<reference evidence="1 2" key="1">
    <citation type="journal article" date="2024" name="bioRxiv">
        <title>A reference genome for Trichogramma kaykai: A tiny desert-dwelling parasitoid wasp with competing sex-ratio distorters.</title>
        <authorList>
            <person name="Culotta J."/>
            <person name="Lindsey A.R."/>
        </authorList>
    </citation>
    <scope>NUCLEOTIDE SEQUENCE [LARGE SCALE GENOMIC DNA]</scope>
    <source>
        <strain evidence="1 2">KSX58</strain>
    </source>
</reference>
<accession>A0ABD2VVB0</accession>
<proteinExistence type="predicted"/>
<organism evidence="1 2">
    <name type="scientific">Trichogramma kaykai</name>
    <dbReference type="NCBI Taxonomy" id="54128"/>
    <lineage>
        <taxon>Eukaryota</taxon>
        <taxon>Metazoa</taxon>
        <taxon>Ecdysozoa</taxon>
        <taxon>Arthropoda</taxon>
        <taxon>Hexapoda</taxon>
        <taxon>Insecta</taxon>
        <taxon>Pterygota</taxon>
        <taxon>Neoptera</taxon>
        <taxon>Endopterygota</taxon>
        <taxon>Hymenoptera</taxon>
        <taxon>Apocrita</taxon>
        <taxon>Proctotrupomorpha</taxon>
        <taxon>Chalcidoidea</taxon>
        <taxon>Trichogrammatidae</taxon>
        <taxon>Trichogramma</taxon>
    </lineage>
</organism>
<protein>
    <submittedName>
        <fullName evidence="1">Uncharacterized protein</fullName>
    </submittedName>
</protein>
<dbReference type="Gene3D" id="3.40.50.880">
    <property type="match status" value="1"/>
</dbReference>
<evidence type="ECO:0000313" key="2">
    <source>
        <dbReference type="Proteomes" id="UP001627154"/>
    </source>
</evidence>
<dbReference type="Proteomes" id="UP001627154">
    <property type="component" value="Unassembled WGS sequence"/>
</dbReference>
<dbReference type="AlphaFoldDB" id="A0ABD2VVB0"/>
<name>A0ABD2VVB0_9HYME</name>
<dbReference type="InterPro" id="IPR029062">
    <property type="entry name" value="Class_I_gatase-like"/>
</dbReference>
<sequence>MLSRFSCLRCVLTKASKFVTTRKSFPVSNLLLHTTNVNCWIEEYPTRPQNLPMGPKVAVYMLRNFKFKTKTIGCIPTAGVLTALPGVRIATGEEEFQNQCKTARFNSKAIATYFCAYYEDRDVESIAHDMRYKVWSISGVTHRDASPYKVREGVQELIEQMLTSFAFQYRAVFSKYRSLPQDIKDVAILCCARFIETHTHEFDLKKLLLIIVNKK</sequence>
<dbReference type="EMBL" id="JBJJXI010000173">
    <property type="protein sequence ID" value="KAL3384450.1"/>
    <property type="molecule type" value="Genomic_DNA"/>
</dbReference>
<comment type="caution">
    <text evidence="1">The sequence shown here is derived from an EMBL/GenBank/DDBJ whole genome shotgun (WGS) entry which is preliminary data.</text>
</comment>